<feature type="non-terminal residue" evidence="2">
    <location>
        <position position="89"/>
    </location>
</feature>
<accession>A0A2M7Z2Z1</accession>
<name>A0A2M7Z2Z1_9BACT</name>
<dbReference type="Gene3D" id="2.70.150.10">
    <property type="entry name" value="Calcium-transporting ATPase, cytoplasmic transduction domain A"/>
    <property type="match status" value="1"/>
</dbReference>
<dbReference type="Pfam" id="PF00122">
    <property type="entry name" value="E1-E2_ATPase"/>
    <property type="match status" value="1"/>
</dbReference>
<protein>
    <submittedName>
        <fullName evidence="2">Carbonate dehydratase</fullName>
    </submittedName>
</protein>
<sequence>LNTIVGFIQENKASQTLRALKRVVKHETEVQRAGNFKIIDSIDLVPGDIIVLNPGDKVPADGRIIECHDLKINEMALTGEWLAAKKKSE</sequence>
<feature type="domain" description="P-type ATPase A" evidence="1">
    <location>
        <begin position="24"/>
        <end position="87"/>
    </location>
</feature>
<proteinExistence type="predicted"/>
<dbReference type="Proteomes" id="UP000230178">
    <property type="component" value="Unassembled WGS sequence"/>
</dbReference>
<dbReference type="Gene3D" id="1.20.1110.10">
    <property type="entry name" value="Calcium-transporting ATPase, transmembrane domain"/>
    <property type="match status" value="1"/>
</dbReference>
<evidence type="ECO:0000259" key="1">
    <source>
        <dbReference type="Pfam" id="PF00122"/>
    </source>
</evidence>
<dbReference type="InterPro" id="IPR059000">
    <property type="entry name" value="ATPase_P-type_domA"/>
</dbReference>
<evidence type="ECO:0000313" key="2">
    <source>
        <dbReference type="EMBL" id="PJA82880.1"/>
    </source>
</evidence>
<dbReference type="EMBL" id="PFVS01000089">
    <property type="protein sequence ID" value="PJA82880.1"/>
    <property type="molecule type" value="Genomic_DNA"/>
</dbReference>
<dbReference type="PANTHER" id="PTHR42861">
    <property type="entry name" value="CALCIUM-TRANSPORTING ATPASE"/>
    <property type="match status" value="1"/>
</dbReference>
<evidence type="ECO:0000313" key="3">
    <source>
        <dbReference type="Proteomes" id="UP000230178"/>
    </source>
</evidence>
<comment type="caution">
    <text evidence="2">The sequence shown here is derived from an EMBL/GenBank/DDBJ whole genome shotgun (WGS) entry which is preliminary data.</text>
</comment>
<organism evidence="2 3">
    <name type="scientific">Candidatus Nealsonbacteria bacterium CG_4_9_14_3_um_filter_37_29</name>
    <dbReference type="NCBI Taxonomy" id="1974696"/>
    <lineage>
        <taxon>Bacteria</taxon>
        <taxon>Candidatus Nealsoniibacteriota</taxon>
    </lineage>
</organism>
<gene>
    <name evidence="2" type="ORF">CO146_02285</name>
</gene>
<dbReference type="InterPro" id="IPR008250">
    <property type="entry name" value="ATPase_P-typ_transduc_dom_A_sf"/>
</dbReference>
<reference evidence="3" key="1">
    <citation type="submission" date="2017-09" db="EMBL/GenBank/DDBJ databases">
        <title>Depth-based differentiation of microbial function through sediment-hosted aquifers and enrichment of novel symbionts in the deep terrestrial subsurface.</title>
        <authorList>
            <person name="Probst A.J."/>
            <person name="Ladd B."/>
            <person name="Jarett J.K."/>
            <person name="Geller-Mcgrath D.E."/>
            <person name="Sieber C.M.K."/>
            <person name="Emerson J.B."/>
            <person name="Anantharaman K."/>
            <person name="Thomas B.C."/>
            <person name="Malmstrom R."/>
            <person name="Stieglmeier M."/>
            <person name="Klingl A."/>
            <person name="Woyke T."/>
            <person name="Ryan C.M."/>
            <person name="Banfield J.F."/>
        </authorList>
    </citation>
    <scope>NUCLEOTIDE SEQUENCE [LARGE SCALE GENOMIC DNA]</scope>
</reference>
<feature type="non-terminal residue" evidence="2">
    <location>
        <position position="1"/>
    </location>
</feature>
<dbReference type="AlphaFoldDB" id="A0A2M7Z2Z1"/>
<dbReference type="SUPFAM" id="SSF81653">
    <property type="entry name" value="Calcium ATPase, transduction domain A"/>
    <property type="match status" value="1"/>
</dbReference>